<dbReference type="SUPFAM" id="SSF56672">
    <property type="entry name" value="DNA/RNA polymerases"/>
    <property type="match status" value="1"/>
</dbReference>
<dbReference type="Gene3D" id="3.30.420.10">
    <property type="entry name" value="Ribonuclease H-like superfamily/Ribonuclease H"/>
    <property type="match status" value="1"/>
</dbReference>
<dbReference type="InterPro" id="IPR040676">
    <property type="entry name" value="DUF5641"/>
</dbReference>
<feature type="domain" description="Integrase catalytic" evidence="1">
    <location>
        <begin position="611"/>
        <end position="809"/>
    </location>
</feature>
<organism evidence="2 3">
    <name type="scientific">Plutella xylostella</name>
    <name type="common">Diamondback moth</name>
    <name type="synonym">Plutella maculipennis</name>
    <dbReference type="NCBI Taxonomy" id="51655"/>
    <lineage>
        <taxon>Eukaryota</taxon>
        <taxon>Metazoa</taxon>
        <taxon>Ecdysozoa</taxon>
        <taxon>Arthropoda</taxon>
        <taxon>Hexapoda</taxon>
        <taxon>Insecta</taxon>
        <taxon>Pterygota</taxon>
        <taxon>Neoptera</taxon>
        <taxon>Endopterygota</taxon>
        <taxon>Lepidoptera</taxon>
        <taxon>Glossata</taxon>
        <taxon>Ditrysia</taxon>
        <taxon>Yponomeutoidea</taxon>
        <taxon>Plutellidae</taxon>
        <taxon>Plutella</taxon>
    </lineage>
</organism>
<dbReference type="InterPro" id="IPR001584">
    <property type="entry name" value="Integrase_cat-core"/>
</dbReference>
<reference evidence="2 3" key="1">
    <citation type="submission" date="2021-06" db="EMBL/GenBank/DDBJ databases">
        <title>A haploid diamondback moth (Plutella xylostella L.) genome assembly resolves 31 chromosomes and identifies a diamide resistance mutation.</title>
        <authorList>
            <person name="Ward C.M."/>
            <person name="Perry K.D."/>
            <person name="Baker G."/>
            <person name="Powis K."/>
            <person name="Heckel D.G."/>
            <person name="Baxter S.W."/>
        </authorList>
    </citation>
    <scope>NUCLEOTIDE SEQUENCE [LARGE SCALE GENOMIC DNA]</scope>
    <source>
        <strain evidence="2 3">LV</strain>
        <tissue evidence="2">Single pupa</tissue>
    </source>
</reference>
<dbReference type="InterPro" id="IPR008042">
    <property type="entry name" value="Retrotrans_Pao"/>
</dbReference>
<name>A0ABQ7QRQ6_PLUXY</name>
<dbReference type="PROSITE" id="PS50994">
    <property type="entry name" value="INTEGRASE"/>
    <property type="match status" value="1"/>
</dbReference>
<comment type="caution">
    <text evidence="2">The sequence shown here is derived from an EMBL/GenBank/DDBJ whole genome shotgun (WGS) entry which is preliminary data.</text>
</comment>
<evidence type="ECO:0000313" key="3">
    <source>
        <dbReference type="Proteomes" id="UP000823941"/>
    </source>
</evidence>
<dbReference type="InterPro" id="IPR041588">
    <property type="entry name" value="Integrase_H2C2"/>
</dbReference>
<keyword evidence="3" id="KW-1185">Reference proteome</keyword>
<dbReference type="SUPFAM" id="SSF53098">
    <property type="entry name" value="Ribonuclease H-like"/>
    <property type="match status" value="1"/>
</dbReference>
<gene>
    <name evidence="2" type="ORF">JYU34_006330</name>
</gene>
<evidence type="ECO:0000259" key="1">
    <source>
        <dbReference type="PROSITE" id="PS50994"/>
    </source>
</evidence>
<dbReference type="InterPro" id="IPR036397">
    <property type="entry name" value="RNaseH_sf"/>
</dbReference>
<accession>A0ABQ7QRQ6</accession>
<dbReference type="Pfam" id="PF05380">
    <property type="entry name" value="Peptidase_A17"/>
    <property type="match status" value="1"/>
</dbReference>
<dbReference type="Pfam" id="PF17921">
    <property type="entry name" value="Integrase_H2C2"/>
    <property type="match status" value="1"/>
</dbReference>
<dbReference type="Proteomes" id="UP000823941">
    <property type="component" value="Chromosome 9"/>
</dbReference>
<dbReference type="Pfam" id="PF18701">
    <property type="entry name" value="DUF5641"/>
    <property type="match status" value="1"/>
</dbReference>
<dbReference type="EMBL" id="JAHIBW010000009">
    <property type="protein sequence ID" value="KAG7307750.1"/>
    <property type="molecule type" value="Genomic_DNA"/>
</dbReference>
<dbReference type="InterPro" id="IPR012337">
    <property type="entry name" value="RNaseH-like_sf"/>
</dbReference>
<sequence>MFRNIMLNKKQCSLQNILWRDTPQEEIRCIQLLSVTYGLRSSNFLATRCLNELAYRFKDKYPLGAATLLNNVYVDDVSVGSNDLDELCEIKKQLTELLKLGSFELHKWSSNHPKILQDIPKSDQNLEDIEFCQHEDAFVKTLGIKYNVKKDTFNIGCSQNEVLTEYTKRQILSFLSSVFDPLGIIGPIIVLAKIFMQQTWMLRTAWDQAVPYDLNKKFKEFVENLLGMSDIVIPRNIRTYELQLIELVGFSDASNKAYGSCLYVRTIDYQGNVSMNLLCSKSRINPMTKLTTPRLELNSALLLAKLAKKVYDTLKTKFSLNVYLYVDSTIVLAWLNTEPVKLSVYVANRVKMIRDLTKEFLWLYVNTTKNPADCLSRGVEPHLLQNYDLWWCGPDYFKESSYVHSSRGLNFPEQIPEVKICGISIEKKKEKFELLSKYSDINKLIRVIACIYRVYNICKKEGHLGGNITCAELDFALKMIIRCDQKHYFESEMNALTSNKPIKGNLSSLNPFIDDMGLLRVGGRLQHAQIPYFQKHPIILAKGSNITHLIIANEHKLLMHAGQRMILSTLSQRYYIVNGLREIKCVIHKCIVCFRLKAKTTEQLMGSLPFDRVNPCRAFEKVGIDYGGPFSVKAHRIRKPLIYKAYILIFVCFVTKAIHIELASNMTTECFLQCLKRFISRRNRPSIIYCDNAATFKGASNQLNDLYSNHSKKEHQDTVHRFASDLGIEFNFIPAYSPVFGGLWEAGIKSAKFHMKRVIGNQVLTYEELNSVIIQIEGVLNSRPLIALPATDTTDMAYLTPSHFLTGAAMTSIPEPDVKDIPINRLSFWKQCTKMIQCFWKAWHKQYLVQLQNRPKWRSDRPNLEVGTLVIVREDNLPPLQWKMARIVEVYPGTDGKVRALTVINSKGTKMRTSVHKVCVLPIE</sequence>
<dbReference type="InterPro" id="IPR043502">
    <property type="entry name" value="DNA/RNA_pol_sf"/>
</dbReference>
<evidence type="ECO:0000313" key="2">
    <source>
        <dbReference type="EMBL" id="KAG7307750.1"/>
    </source>
</evidence>
<dbReference type="PANTHER" id="PTHR47331">
    <property type="entry name" value="PHD-TYPE DOMAIN-CONTAINING PROTEIN"/>
    <property type="match status" value="1"/>
</dbReference>
<dbReference type="PANTHER" id="PTHR47331:SF4">
    <property type="entry name" value="PEPTIDASE S1 DOMAIN-CONTAINING PROTEIN"/>
    <property type="match status" value="1"/>
</dbReference>
<protein>
    <recommendedName>
        <fullName evidence="1">Integrase catalytic domain-containing protein</fullName>
    </recommendedName>
</protein>
<proteinExistence type="predicted"/>